<proteinExistence type="inferred from homology"/>
<organism evidence="5 6">
    <name type="scientific">Pelagibaculum spongiae</name>
    <dbReference type="NCBI Taxonomy" id="2080658"/>
    <lineage>
        <taxon>Bacteria</taxon>
        <taxon>Pseudomonadati</taxon>
        <taxon>Pseudomonadota</taxon>
        <taxon>Gammaproteobacteria</taxon>
        <taxon>Oceanospirillales</taxon>
        <taxon>Pelagibaculum</taxon>
    </lineage>
</organism>
<accession>A0A2V1H5D5</accession>
<dbReference type="EMBL" id="QDDL01000001">
    <property type="protein sequence ID" value="PVZ72468.1"/>
    <property type="molecule type" value="Genomic_DNA"/>
</dbReference>
<dbReference type="Gene3D" id="3.30.910.20">
    <property type="entry name" value="Skp domain"/>
    <property type="match status" value="1"/>
</dbReference>
<sequence length="192" mass="21899">MINRVSKLTVTVCSFLLLITSVANANEGDVVYFNFDQFYEHSKIIKDVQTKISDQLKQARMSLMEKNEKIEQLREELTNSNDYSSSGLKKRRKKLEQLQDSLSKESSKFKNNARILIQDSRSQINLAVEKIIKAVAKQERYSLVINASPEGDVKQRLTPAKKVVLFTDGQHDITPLVADVFDQQSSVSQFIK</sequence>
<keyword evidence="3" id="KW-0175">Coiled coil</keyword>
<evidence type="ECO:0000313" key="5">
    <source>
        <dbReference type="EMBL" id="PVZ72468.1"/>
    </source>
</evidence>
<keyword evidence="6" id="KW-1185">Reference proteome</keyword>
<evidence type="ECO:0000256" key="4">
    <source>
        <dbReference type="SAM" id="SignalP"/>
    </source>
</evidence>
<evidence type="ECO:0000256" key="3">
    <source>
        <dbReference type="SAM" id="Coils"/>
    </source>
</evidence>
<feature type="chain" id="PRO_5015999754" description="OmpH family outer membrane protein" evidence="4">
    <location>
        <begin position="26"/>
        <end position="192"/>
    </location>
</feature>
<dbReference type="SUPFAM" id="SSF111384">
    <property type="entry name" value="OmpH-like"/>
    <property type="match status" value="1"/>
</dbReference>
<protein>
    <recommendedName>
        <fullName evidence="7">OmpH family outer membrane protein</fullName>
    </recommendedName>
</protein>
<dbReference type="PANTHER" id="PTHR35089">
    <property type="entry name" value="CHAPERONE PROTEIN SKP"/>
    <property type="match status" value="1"/>
</dbReference>
<comment type="caution">
    <text evidence="5">The sequence shown here is derived from an EMBL/GenBank/DDBJ whole genome shotgun (WGS) entry which is preliminary data.</text>
</comment>
<evidence type="ECO:0000256" key="1">
    <source>
        <dbReference type="ARBA" id="ARBA00009091"/>
    </source>
</evidence>
<dbReference type="GO" id="GO:0050821">
    <property type="term" value="P:protein stabilization"/>
    <property type="evidence" value="ECO:0007669"/>
    <property type="project" value="TreeGrafter"/>
</dbReference>
<feature type="coiled-coil region" evidence="3">
    <location>
        <begin position="53"/>
        <end position="112"/>
    </location>
</feature>
<dbReference type="RefSeq" id="WP_116686054.1">
    <property type="nucleotide sequence ID" value="NZ_CAWNYD010000001.1"/>
</dbReference>
<name>A0A2V1H5D5_9GAMM</name>
<dbReference type="AlphaFoldDB" id="A0A2V1H5D5"/>
<evidence type="ECO:0000313" key="6">
    <source>
        <dbReference type="Proteomes" id="UP000244906"/>
    </source>
</evidence>
<dbReference type="Proteomes" id="UP000244906">
    <property type="component" value="Unassembled WGS sequence"/>
</dbReference>
<reference evidence="5 6" key="1">
    <citation type="submission" date="2018-04" db="EMBL/GenBank/DDBJ databases">
        <title>Thalassorhabdus spongiae gen. nov., sp. nov., isolated from a marine sponge in South-West Iceland.</title>
        <authorList>
            <person name="Knobloch S."/>
            <person name="Daussin A."/>
            <person name="Johannsson R."/>
            <person name="Marteinsson V.T."/>
        </authorList>
    </citation>
    <scope>NUCLEOTIDE SEQUENCE [LARGE SCALE GENOMIC DNA]</scope>
    <source>
        <strain evidence="5 6">Hp12</strain>
    </source>
</reference>
<keyword evidence="2 4" id="KW-0732">Signal</keyword>
<comment type="similarity">
    <text evidence="1">Belongs to the Skp family.</text>
</comment>
<evidence type="ECO:0000256" key="2">
    <source>
        <dbReference type="ARBA" id="ARBA00022729"/>
    </source>
</evidence>
<dbReference type="InterPro" id="IPR005632">
    <property type="entry name" value="Chaperone_Skp"/>
</dbReference>
<dbReference type="SMART" id="SM00935">
    <property type="entry name" value="OmpH"/>
    <property type="match status" value="1"/>
</dbReference>
<dbReference type="InterPro" id="IPR024930">
    <property type="entry name" value="Skp_dom_sf"/>
</dbReference>
<dbReference type="GO" id="GO:0005829">
    <property type="term" value="C:cytosol"/>
    <property type="evidence" value="ECO:0007669"/>
    <property type="project" value="TreeGrafter"/>
</dbReference>
<dbReference type="PANTHER" id="PTHR35089:SF1">
    <property type="entry name" value="CHAPERONE PROTEIN SKP"/>
    <property type="match status" value="1"/>
</dbReference>
<evidence type="ECO:0008006" key="7">
    <source>
        <dbReference type="Google" id="ProtNLM"/>
    </source>
</evidence>
<feature type="signal peptide" evidence="4">
    <location>
        <begin position="1"/>
        <end position="25"/>
    </location>
</feature>
<dbReference type="GO" id="GO:0051082">
    <property type="term" value="F:unfolded protein binding"/>
    <property type="evidence" value="ECO:0007669"/>
    <property type="project" value="InterPro"/>
</dbReference>
<dbReference type="Pfam" id="PF03938">
    <property type="entry name" value="OmpH"/>
    <property type="match status" value="1"/>
</dbReference>
<gene>
    <name evidence="5" type="ORF">DC094_05545</name>
</gene>